<keyword evidence="7" id="KW-0067">ATP-binding</keyword>
<feature type="transmembrane region" description="Helical" evidence="9">
    <location>
        <begin position="114"/>
        <end position="130"/>
    </location>
</feature>
<dbReference type="SMART" id="SM00387">
    <property type="entry name" value="HATPase_c"/>
    <property type="match status" value="1"/>
</dbReference>
<dbReference type="InterPro" id="IPR036097">
    <property type="entry name" value="HisK_dim/P_sf"/>
</dbReference>
<keyword evidence="4" id="KW-0808">Transferase</keyword>
<dbReference type="EC" id="2.7.13.3" evidence="2"/>
<dbReference type="CDD" id="cd00082">
    <property type="entry name" value="HisKA"/>
    <property type="match status" value="1"/>
</dbReference>
<dbReference type="PROSITE" id="PS50112">
    <property type="entry name" value="PAS"/>
    <property type="match status" value="1"/>
</dbReference>
<keyword evidence="9" id="KW-1133">Transmembrane helix</keyword>
<feature type="transmembrane region" description="Helical" evidence="9">
    <location>
        <begin position="166"/>
        <end position="184"/>
    </location>
</feature>
<dbReference type="PRINTS" id="PR00344">
    <property type="entry name" value="BCTRLSENSOR"/>
</dbReference>
<evidence type="ECO:0000256" key="8">
    <source>
        <dbReference type="ARBA" id="ARBA00023012"/>
    </source>
</evidence>
<dbReference type="Pfam" id="PF02518">
    <property type="entry name" value="HATPase_c"/>
    <property type="match status" value="1"/>
</dbReference>
<dbReference type="PANTHER" id="PTHR43065">
    <property type="entry name" value="SENSOR HISTIDINE KINASE"/>
    <property type="match status" value="1"/>
</dbReference>
<dbReference type="InterPro" id="IPR036890">
    <property type="entry name" value="HATPase_C_sf"/>
</dbReference>
<evidence type="ECO:0000259" key="10">
    <source>
        <dbReference type="PROSITE" id="PS50109"/>
    </source>
</evidence>
<dbReference type="SUPFAM" id="SSF47384">
    <property type="entry name" value="Homodimeric domain of signal transducing histidine kinase"/>
    <property type="match status" value="1"/>
</dbReference>
<evidence type="ECO:0000256" key="3">
    <source>
        <dbReference type="ARBA" id="ARBA00022553"/>
    </source>
</evidence>
<dbReference type="SMART" id="SM00091">
    <property type="entry name" value="PAS"/>
    <property type="match status" value="1"/>
</dbReference>
<dbReference type="Gene3D" id="3.30.450.20">
    <property type="entry name" value="PAS domain"/>
    <property type="match status" value="1"/>
</dbReference>
<feature type="domain" description="PAS" evidence="11">
    <location>
        <begin position="246"/>
        <end position="291"/>
    </location>
</feature>
<feature type="transmembrane region" description="Helical" evidence="9">
    <location>
        <begin position="26"/>
        <end position="44"/>
    </location>
</feature>
<proteinExistence type="predicted"/>
<dbReference type="Gene3D" id="3.30.565.10">
    <property type="entry name" value="Histidine kinase-like ATPase, C-terminal domain"/>
    <property type="match status" value="1"/>
</dbReference>
<dbReference type="InterPro" id="IPR000014">
    <property type="entry name" value="PAS"/>
</dbReference>
<dbReference type="KEGG" id="dmi:Desmer_1247"/>
<keyword evidence="8" id="KW-0902">Two-component regulatory system</keyword>
<feature type="transmembrane region" description="Helical" evidence="9">
    <location>
        <begin position="56"/>
        <end position="76"/>
    </location>
</feature>
<evidence type="ECO:0000256" key="6">
    <source>
        <dbReference type="ARBA" id="ARBA00022777"/>
    </source>
</evidence>
<dbReference type="InterPro" id="IPR003661">
    <property type="entry name" value="HisK_dim/P_dom"/>
</dbReference>
<dbReference type="SMART" id="SM00388">
    <property type="entry name" value="HisKA"/>
    <property type="match status" value="1"/>
</dbReference>
<reference evidence="13" key="2">
    <citation type="submission" date="2012-08" db="EMBL/GenBank/DDBJ databases">
        <title>Finished genome of Desulfosporosinus meridiei DSM 13257.</title>
        <authorList>
            <person name="Huntemann M."/>
            <person name="Wei C.-L."/>
            <person name="Han J."/>
            <person name="Detter J.C."/>
            <person name="Han C."/>
            <person name="Davenport K."/>
            <person name="Daligault H."/>
            <person name="Erkkila T."/>
            <person name="Gu W."/>
            <person name="Munk A.C.C."/>
            <person name="Teshima H."/>
            <person name="Xu Y."/>
            <person name="Chain P."/>
            <person name="Tapia R."/>
            <person name="Chen A."/>
            <person name="Krypides N."/>
            <person name="Mavromatis K."/>
            <person name="Markowitz V."/>
            <person name="Szeto E."/>
            <person name="Ivanova N."/>
            <person name="Mikhailova N."/>
            <person name="Ovchinnikova G."/>
            <person name="Pagani I."/>
            <person name="Pati A."/>
            <person name="Goodwin L."/>
            <person name="Peters L."/>
            <person name="Pitluck S."/>
            <person name="Woyke T."/>
            <person name="Pester M."/>
            <person name="Spring S."/>
            <person name="Ollivier B."/>
            <person name="Rattei T."/>
            <person name="Klenk H.-P."/>
            <person name="Wagner M."/>
            <person name="Loy A."/>
        </authorList>
    </citation>
    <scope>NUCLEOTIDE SEQUENCE [LARGE SCALE GENOMIC DNA]</scope>
    <source>
        <strain evidence="13">ATCC BAA-275 / DSM 13257 / NCIMB 13706 / S10</strain>
    </source>
</reference>
<dbReference type="AlphaFoldDB" id="J7IN84"/>
<dbReference type="GO" id="GO:0005524">
    <property type="term" value="F:ATP binding"/>
    <property type="evidence" value="ECO:0007669"/>
    <property type="project" value="UniProtKB-KW"/>
</dbReference>
<dbReference type="Gene3D" id="1.10.287.130">
    <property type="match status" value="1"/>
</dbReference>
<accession>J7IN84</accession>
<evidence type="ECO:0000256" key="1">
    <source>
        <dbReference type="ARBA" id="ARBA00000085"/>
    </source>
</evidence>
<evidence type="ECO:0000256" key="5">
    <source>
        <dbReference type="ARBA" id="ARBA00022741"/>
    </source>
</evidence>
<evidence type="ECO:0000313" key="13">
    <source>
        <dbReference type="Proteomes" id="UP000005262"/>
    </source>
</evidence>
<dbReference type="InterPro" id="IPR005467">
    <property type="entry name" value="His_kinase_dom"/>
</dbReference>
<keyword evidence="6" id="KW-0418">Kinase</keyword>
<comment type="catalytic activity">
    <reaction evidence="1">
        <text>ATP + protein L-histidine = ADP + protein N-phospho-L-histidine.</text>
        <dbReference type="EC" id="2.7.13.3"/>
    </reaction>
</comment>
<dbReference type="InterPro" id="IPR003594">
    <property type="entry name" value="HATPase_dom"/>
</dbReference>
<keyword evidence="5" id="KW-0547">Nucleotide-binding</keyword>
<dbReference type="SUPFAM" id="SSF55874">
    <property type="entry name" value="ATPase domain of HSP90 chaperone/DNA topoisomerase II/histidine kinase"/>
    <property type="match status" value="1"/>
</dbReference>
<dbReference type="InterPro" id="IPR013656">
    <property type="entry name" value="PAS_4"/>
</dbReference>
<dbReference type="Pfam" id="PF00512">
    <property type="entry name" value="HisKA"/>
    <property type="match status" value="1"/>
</dbReference>
<dbReference type="GO" id="GO:0000155">
    <property type="term" value="F:phosphorelay sensor kinase activity"/>
    <property type="evidence" value="ECO:0007669"/>
    <property type="project" value="InterPro"/>
</dbReference>
<protein>
    <recommendedName>
        <fullName evidence="2">histidine kinase</fullName>
        <ecNumber evidence="2">2.7.13.3</ecNumber>
    </recommendedName>
</protein>
<dbReference type="Proteomes" id="UP000005262">
    <property type="component" value="Chromosome"/>
</dbReference>
<reference evidence="12 13" key="1">
    <citation type="journal article" date="2012" name="J. Bacteriol.">
        <title>Complete genome sequences of Desulfosporosinus orientis DSM765T, Desulfosporosinus youngiae DSM17734T, Desulfosporosinus meridiei DSM13257T, and Desulfosporosinus acidiphilus DSM22704T.</title>
        <authorList>
            <person name="Pester M."/>
            <person name="Brambilla E."/>
            <person name="Alazard D."/>
            <person name="Rattei T."/>
            <person name="Weinmaier T."/>
            <person name="Han J."/>
            <person name="Lucas S."/>
            <person name="Lapidus A."/>
            <person name="Cheng J.F."/>
            <person name="Goodwin L."/>
            <person name="Pitluck S."/>
            <person name="Peters L."/>
            <person name="Ovchinnikova G."/>
            <person name="Teshima H."/>
            <person name="Detter J.C."/>
            <person name="Han C.S."/>
            <person name="Tapia R."/>
            <person name="Land M.L."/>
            <person name="Hauser L."/>
            <person name="Kyrpides N.C."/>
            <person name="Ivanova N.N."/>
            <person name="Pagani I."/>
            <person name="Huntmann M."/>
            <person name="Wei C.L."/>
            <person name="Davenport K.W."/>
            <person name="Daligault H."/>
            <person name="Chain P.S."/>
            <person name="Chen A."/>
            <person name="Mavromatis K."/>
            <person name="Markowitz V."/>
            <person name="Szeto E."/>
            <person name="Mikhailova N."/>
            <person name="Pati A."/>
            <person name="Wagner M."/>
            <person name="Woyke T."/>
            <person name="Ollivier B."/>
            <person name="Klenk H.P."/>
            <person name="Spring S."/>
            <person name="Loy A."/>
        </authorList>
    </citation>
    <scope>NUCLEOTIDE SEQUENCE [LARGE SCALE GENOMIC DNA]</scope>
    <source>
        <strain evidence="13">ATCC BAA-275 / DSM 13257 / NCIMB 13706 / S10</strain>
    </source>
</reference>
<dbReference type="Pfam" id="PF08448">
    <property type="entry name" value="PAS_4"/>
    <property type="match status" value="1"/>
</dbReference>
<dbReference type="EMBL" id="CP003629">
    <property type="protein sequence ID" value="AFQ43262.1"/>
    <property type="molecule type" value="Genomic_DNA"/>
</dbReference>
<dbReference type="SUPFAM" id="SSF55785">
    <property type="entry name" value="PYP-like sensor domain (PAS domain)"/>
    <property type="match status" value="1"/>
</dbReference>
<sequence>MSTDLEKQNMRIRCDIRIINHKRMKCLSIMFLILISIILLIDNNNRVTGLWHTNNAYKLLCYIHISYFCIAVYGILITYLDKESQKEIYLQVNLFLGLNMSSLLSGWVSPYLNGQISVYIICCLCISILFPLRPKYSILLFIQSYLLLIVGLYINQTNLETFQANIMNASLVFPMALLISIILYRYTERELYNKYNLEWLVKERTSELLNANKLLKSEISEREQMQTEKIEQLTKYLTLEAELSRSNQFIADIIKNMPDVFFAIDKNWQITYINRAGEITFAKSHAELAGKIITELAWVTDTVLNHFYEVLTEKKSVSFEFLSKELEDKWLEVRAYPMEGGLTCYLRDITSRKITEYELARLDRLYLVGQLASGLAHEIRNPLTVVRGYLQLLGSKSVFGDQKSTFELMISELDRANAIITEFLSLAQIKQADLKTINLNEILNNLYPLLSADAINQNKQIHLLLSEIPDLQLNCKEISQMVLNLVRNGLESMDEGRSITIRSFREDNMAALEIIDQGCGIPQENLNKLGTPFFTTKNYGTGLGLATSYRIAESHNAKIRVLSNSTGTSFCILFPIPEQGQDASKSVAGLHSFSA</sequence>
<dbReference type="PANTHER" id="PTHR43065:SF46">
    <property type="entry name" value="C4-DICARBOXYLATE TRANSPORT SENSOR PROTEIN DCTB"/>
    <property type="match status" value="1"/>
</dbReference>
<evidence type="ECO:0000256" key="4">
    <source>
        <dbReference type="ARBA" id="ARBA00022679"/>
    </source>
</evidence>
<dbReference type="InterPro" id="IPR004358">
    <property type="entry name" value="Sig_transdc_His_kin-like_C"/>
</dbReference>
<feature type="transmembrane region" description="Helical" evidence="9">
    <location>
        <begin position="88"/>
        <end position="108"/>
    </location>
</feature>
<feature type="transmembrane region" description="Helical" evidence="9">
    <location>
        <begin position="137"/>
        <end position="154"/>
    </location>
</feature>
<evidence type="ECO:0000256" key="2">
    <source>
        <dbReference type="ARBA" id="ARBA00012438"/>
    </source>
</evidence>
<organism evidence="12 13">
    <name type="scientific">Desulfosporosinus meridiei (strain ATCC BAA-275 / DSM 13257 / KCTC 12902 / NCIMB 13706 / S10)</name>
    <dbReference type="NCBI Taxonomy" id="768704"/>
    <lineage>
        <taxon>Bacteria</taxon>
        <taxon>Bacillati</taxon>
        <taxon>Bacillota</taxon>
        <taxon>Clostridia</taxon>
        <taxon>Eubacteriales</taxon>
        <taxon>Desulfitobacteriaceae</taxon>
        <taxon>Desulfosporosinus</taxon>
    </lineage>
</organism>
<keyword evidence="9" id="KW-0472">Membrane</keyword>
<keyword evidence="3" id="KW-0597">Phosphoprotein</keyword>
<keyword evidence="13" id="KW-1185">Reference proteome</keyword>
<dbReference type="CDD" id="cd00130">
    <property type="entry name" value="PAS"/>
    <property type="match status" value="1"/>
</dbReference>
<dbReference type="HOGENOM" id="CLU_021622_1_0_9"/>
<dbReference type="PROSITE" id="PS50109">
    <property type="entry name" value="HIS_KIN"/>
    <property type="match status" value="1"/>
</dbReference>
<dbReference type="NCBIfam" id="TIGR00229">
    <property type="entry name" value="sensory_box"/>
    <property type="match status" value="1"/>
</dbReference>
<keyword evidence="9" id="KW-0812">Transmembrane</keyword>
<gene>
    <name evidence="12" type="ordered locus">Desmer_1247</name>
</gene>
<name>J7IN84_DESMD</name>
<evidence type="ECO:0000313" key="12">
    <source>
        <dbReference type="EMBL" id="AFQ43262.1"/>
    </source>
</evidence>
<dbReference type="InterPro" id="IPR035965">
    <property type="entry name" value="PAS-like_dom_sf"/>
</dbReference>
<evidence type="ECO:0000259" key="11">
    <source>
        <dbReference type="PROSITE" id="PS50112"/>
    </source>
</evidence>
<dbReference type="STRING" id="768704.Desmer_1247"/>
<dbReference type="eggNOG" id="COG3852">
    <property type="taxonomic scope" value="Bacteria"/>
</dbReference>
<feature type="domain" description="Histidine kinase" evidence="10">
    <location>
        <begin position="374"/>
        <end position="578"/>
    </location>
</feature>
<evidence type="ECO:0000256" key="9">
    <source>
        <dbReference type="SAM" id="Phobius"/>
    </source>
</evidence>
<evidence type="ECO:0000256" key="7">
    <source>
        <dbReference type="ARBA" id="ARBA00022840"/>
    </source>
</evidence>